<organism evidence="1 2">
    <name type="scientific">Psilocybe cubensis</name>
    <name type="common">Psychedelic mushroom</name>
    <name type="synonym">Stropharia cubensis</name>
    <dbReference type="NCBI Taxonomy" id="181762"/>
    <lineage>
        <taxon>Eukaryota</taxon>
        <taxon>Fungi</taxon>
        <taxon>Dikarya</taxon>
        <taxon>Basidiomycota</taxon>
        <taxon>Agaricomycotina</taxon>
        <taxon>Agaricomycetes</taxon>
        <taxon>Agaricomycetidae</taxon>
        <taxon>Agaricales</taxon>
        <taxon>Agaricineae</taxon>
        <taxon>Strophariaceae</taxon>
        <taxon>Psilocybe</taxon>
    </lineage>
</organism>
<gene>
    <name evidence="1" type="ORF">JR316_0010042</name>
</gene>
<accession>A0ACB8GQ04</accession>
<name>A0ACB8GQ04_PSICU</name>
<sequence length="187" mass="20543">MARHNALLSSSTSRNGNQGTSTPTKKEASRELLFIKASDSEDDSDDRLGHELRPTSPIESPRCLALFLTSPTKPRDSTRSAPRTPSVAGPSTPVRTPRSSSHRKAPYKSPIKRPQAKREPSSQPKAEPQSGRNLIIGPEIIDLTVESEDDVFYNRTPSRKASTRARIPNKSSQIIDMNKGEIVDISD</sequence>
<evidence type="ECO:0000313" key="1">
    <source>
        <dbReference type="EMBL" id="KAH9477813.1"/>
    </source>
</evidence>
<dbReference type="EMBL" id="JAFIQS020000009">
    <property type="protein sequence ID" value="KAH9477813.1"/>
    <property type="molecule type" value="Genomic_DNA"/>
</dbReference>
<reference evidence="1" key="1">
    <citation type="submission" date="2021-10" db="EMBL/GenBank/DDBJ databases">
        <title>Psilocybe cubensis genome.</title>
        <authorList>
            <person name="Mckernan K.J."/>
            <person name="Crawford S."/>
            <person name="Trippe A."/>
            <person name="Kane L.T."/>
            <person name="Mclaughlin S."/>
        </authorList>
    </citation>
    <scope>NUCLEOTIDE SEQUENCE</scope>
    <source>
        <strain evidence="1">MGC-MH-2018</strain>
    </source>
</reference>
<evidence type="ECO:0000313" key="2">
    <source>
        <dbReference type="Proteomes" id="UP000664032"/>
    </source>
</evidence>
<keyword evidence="2" id="KW-1185">Reference proteome</keyword>
<comment type="caution">
    <text evidence="1">The sequence shown here is derived from an EMBL/GenBank/DDBJ whole genome shotgun (WGS) entry which is preliminary data.</text>
</comment>
<protein>
    <submittedName>
        <fullName evidence="1">Uncharacterized protein</fullName>
    </submittedName>
</protein>
<proteinExistence type="predicted"/>
<dbReference type="Proteomes" id="UP000664032">
    <property type="component" value="Unassembled WGS sequence"/>
</dbReference>